<dbReference type="AlphaFoldDB" id="A0A0A3HR61"/>
<dbReference type="EMBL" id="JPVO01000053">
    <property type="protein sequence ID" value="KGR74864.1"/>
    <property type="molecule type" value="Genomic_DNA"/>
</dbReference>
<dbReference type="Gene3D" id="3.60.15.10">
    <property type="entry name" value="Ribonuclease Z/Hydroxyacylglutathione hydrolase-like"/>
    <property type="match status" value="1"/>
</dbReference>
<dbReference type="Pfam" id="PF00753">
    <property type="entry name" value="Lactamase_B"/>
    <property type="match status" value="1"/>
</dbReference>
<dbReference type="OrthoDB" id="9802248at2"/>
<reference evidence="2 3" key="1">
    <citation type="submission" date="2014-02" db="EMBL/GenBank/DDBJ databases">
        <title>Draft genome sequence of Lysinibacillus sinduriensis JCM 15800.</title>
        <authorList>
            <person name="Zhang F."/>
            <person name="Wang G."/>
            <person name="Zhang L."/>
        </authorList>
    </citation>
    <scope>NUCLEOTIDE SEQUENCE [LARGE SCALE GENOMIC DNA]</scope>
    <source>
        <strain evidence="2 3">JCM 15800</strain>
    </source>
</reference>
<evidence type="ECO:0000313" key="2">
    <source>
        <dbReference type="EMBL" id="KGR74864.1"/>
    </source>
</evidence>
<dbReference type="SUPFAM" id="SSF56281">
    <property type="entry name" value="Metallo-hydrolase/oxidoreductase"/>
    <property type="match status" value="1"/>
</dbReference>
<accession>A0A0A3HR61</accession>
<sequence length="286" mass="31891">MSEQMNYGDDYKYIPMTSVSSGKGMEVRPDIYSLTIQVVNLCMIGDTNNSTGWTLVDAGMPKSVNTIIKEAEKRFGPNARPNGIVLTHGHFDHVGAIIELVEHWDVPVYAHELEIPYLTGVKSYPDPDPTVEGGLVARMSPFFPNEPINLGKHVKPLPSDGTIPLLKDWNWIHTPGHSPGHVSFFRETDGSLVVGDAFVTVKQESLFKVLIQEQEISGPPRYLTTDWKQAWHSVKTLKDLKPTVAITGHGLPMQDPELTENLDLLVNDFDKIAKPKYGRYVDGMEN</sequence>
<dbReference type="SMART" id="SM00849">
    <property type="entry name" value="Lactamase_B"/>
    <property type="match status" value="1"/>
</dbReference>
<dbReference type="InterPro" id="IPR001279">
    <property type="entry name" value="Metallo-B-lactamas"/>
</dbReference>
<gene>
    <name evidence="2" type="ORF">CD33_13930</name>
</gene>
<dbReference type="STRING" id="1384057.CD33_13930"/>
<organism evidence="2 3">
    <name type="scientific">Ureibacillus sinduriensis BLB-1 = JCM 15800</name>
    <dbReference type="NCBI Taxonomy" id="1384057"/>
    <lineage>
        <taxon>Bacteria</taxon>
        <taxon>Bacillati</taxon>
        <taxon>Bacillota</taxon>
        <taxon>Bacilli</taxon>
        <taxon>Bacillales</taxon>
        <taxon>Caryophanaceae</taxon>
        <taxon>Ureibacillus</taxon>
    </lineage>
</organism>
<dbReference type="Proteomes" id="UP000030408">
    <property type="component" value="Unassembled WGS sequence"/>
</dbReference>
<evidence type="ECO:0000313" key="3">
    <source>
        <dbReference type="Proteomes" id="UP000030408"/>
    </source>
</evidence>
<dbReference type="InterPro" id="IPR050855">
    <property type="entry name" value="NDM-1-like"/>
</dbReference>
<dbReference type="InterPro" id="IPR036866">
    <property type="entry name" value="RibonucZ/Hydroxyglut_hydro"/>
</dbReference>
<dbReference type="RefSeq" id="WP_036201466.1">
    <property type="nucleotide sequence ID" value="NZ_AVCY01000003.1"/>
</dbReference>
<evidence type="ECO:0000259" key="1">
    <source>
        <dbReference type="SMART" id="SM00849"/>
    </source>
</evidence>
<dbReference type="PANTHER" id="PTHR42951:SF17">
    <property type="entry name" value="METALLO-BETA-LACTAMASE DOMAIN-CONTAINING PROTEIN"/>
    <property type="match status" value="1"/>
</dbReference>
<proteinExistence type="predicted"/>
<protein>
    <recommendedName>
        <fullName evidence="1">Metallo-beta-lactamase domain-containing protein</fullName>
    </recommendedName>
</protein>
<name>A0A0A3HR61_9BACL</name>
<dbReference type="CDD" id="cd07721">
    <property type="entry name" value="yflN-like_MBL-fold"/>
    <property type="match status" value="1"/>
</dbReference>
<comment type="caution">
    <text evidence="2">The sequence shown here is derived from an EMBL/GenBank/DDBJ whole genome shotgun (WGS) entry which is preliminary data.</text>
</comment>
<dbReference type="PANTHER" id="PTHR42951">
    <property type="entry name" value="METALLO-BETA-LACTAMASE DOMAIN-CONTAINING"/>
    <property type="match status" value="1"/>
</dbReference>
<keyword evidence="3" id="KW-1185">Reference proteome</keyword>
<dbReference type="eggNOG" id="COG0491">
    <property type="taxonomic scope" value="Bacteria"/>
</dbReference>
<feature type="domain" description="Metallo-beta-lactamase" evidence="1">
    <location>
        <begin position="38"/>
        <end position="249"/>
    </location>
</feature>